<dbReference type="OrthoDB" id="6605214at2759"/>
<dbReference type="PANTHER" id="PTHR16234:SF5">
    <property type="entry name" value="AFG2-INTERACTING RIBOSOME MATURATION FACTOR"/>
    <property type="match status" value="1"/>
</dbReference>
<sequence>MDVLRSSLIKTYSSIEVHRLKWNEILQVFESSLKALSGSSDQLECVLKAEACELSRKFPDLNDRLEQIIRALMEEEMTTMVLLLEELNQLNQKMKSICEVTFKLYVEDFYTIQADPAFYEGTSIYPPVSSMIEWMDEINMCYANKLANAKYLMEIFNYSPQSVTNLQNVLDAKTNFSSVEAIMAKMSVFLLEK</sequence>
<dbReference type="InterPro" id="IPR029159">
    <property type="entry name" value="CA109-like"/>
</dbReference>
<evidence type="ECO:0000313" key="1">
    <source>
        <dbReference type="EMBL" id="CAH0098924.1"/>
    </source>
</evidence>
<evidence type="ECO:0000313" key="2">
    <source>
        <dbReference type="Proteomes" id="UP000789390"/>
    </source>
</evidence>
<dbReference type="PANTHER" id="PTHR16234">
    <property type="entry name" value="SIMILAR TO HYPOTHETICAL PROTEIN FLJ20508"/>
    <property type="match status" value="1"/>
</dbReference>
<dbReference type="EMBL" id="CAKKLH010000012">
    <property type="protein sequence ID" value="CAH0098924.1"/>
    <property type="molecule type" value="Genomic_DNA"/>
</dbReference>
<dbReference type="GO" id="GO:0005737">
    <property type="term" value="C:cytoplasm"/>
    <property type="evidence" value="ECO:0007669"/>
    <property type="project" value="TreeGrafter"/>
</dbReference>
<proteinExistence type="predicted"/>
<keyword evidence="2" id="KW-1185">Reference proteome</keyword>
<accession>A0A8J2RCK3</accession>
<protein>
    <submittedName>
        <fullName evidence="1">Uncharacterized protein</fullName>
    </submittedName>
</protein>
<dbReference type="Pfam" id="PF15011">
    <property type="entry name" value="CA109-like"/>
    <property type="match status" value="1"/>
</dbReference>
<dbReference type="Proteomes" id="UP000789390">
    <property type="component" value="Unassembled WGS sequence"/>
</dbReference>
<comment type="caution">
    <text evidence="1">The sequence shown here is derived from an EMBL/GenBank/DDBJ whole genome shotgun (WGS) entry which is preliminary data.</text>
</comment>
<gene>
    <name evidence="1" type="ORF">DGAL_LOCUS1032</name>
</gene>
<dbReference type="GO" id="GO:0005634">
    <property type="term" value="C:nucleus"/>
    <property type="evidence" value="ECO:0007669"/>
    <property type="project" value="TreeGrafter"/>
</dbReference>
<reference evidence="1" key="1">
    <citation type="submission" date="2021-11" db="EMBL/GenBank/DDBJ databases">
        <authorList>
            <person name="Schell T."/>
        </authorList>
    </citation>
    <scope>NUCLEOTIDE SEQUENCE</scope>
    <source>
        <strain evidence="1">M5</strain>
    </source>
</reference>
<organism evidence="1 2">
    <name type="scientific">Daphnia galeata</name>
    <dbReference type="NCBI Taxonomy" id="27404"/>
    <lineage>
        <taxon>Eukaryota</taxon>
        <taxon>Metazoa</taxon>
        <taxon>Ecdysozoa</taxon>
        <taxon>Arthropoda</taxon>
        <taxon>Crustacea</taxon>
        <taxon>Branchiopoda</taxon>
        <taxon>Diplostraca</taxon>
        <taxon>Cladocera</taxon>
        <taxon>Anomopoda</taxon>
        <taxon>Daphniidae</taxon>
        <taxon>Daphnia</taxon>
    </lineage>
</organism>
<name>A0A8J2RCK3_9CRUS</name>
<dbReference type="AlphaFoldDB" id="A0A8J2RCK3"/>